<dbReference type="HAMAP" id="MF_00120">
    <property type="entry name" value="GatA"/>
    <property type="match status" value="1"/>
</dbReference>
<proteinExistence type="inferred from homology"/>
<evidence type="ECO:0000256" key="2">
    <source>
        <dbReference type="ARBA" id="ARBA00011123"/>
    </source>
</evidence>
<feature type="active site" description="Charge relay system" evidence="10">
    <location>
        <position position="156"/>
    </location>
</feature>
<evidence type="ECO:0000259" key="11">
    <source>
        <dbReference type="Pfam" id="PF01425"/>
    </source>
</evidence>
<evidence type="ECO:0000256" key="4">
    <source>
        <dbReference type="ARBA" id="ARBA00014428"/>
    </source>
</evidence>
<dbReference type="PANTHER" id="PTHR11895:SF151">
    <property type="entry name" value="GLUTAMYL-TRNA(GLN) AMIDOTRANSFERASE SUBUNIT A"/>
    <property type="match status" value="1"/>
</dbReference>
<keyword evidence="6 10" id="KW-0547">Nucleotide-binding</keyword>
<evidence type="ECO:0000256" key="8">
    <source>
        <dbReference type="ARBA" id="ARBA00022917"/>
    </source>
</evidence>
<comment type="subunit">
    <text evidence="2 10">Heterotrimer of A, B and C subunits.</text>
</comment>
<dbReference type="EMBL" id="SAXT01000004">
    <property type="protein sequence ID" value="TXJ12420.1"/>
    <property type="molecule type" value="Genomic_DNA"/>
</dbReference>
<reference evidence="12 13" key="1">
    <citation type="journal article" date="1992" name="Lakartidningen">
        <title>[Penicillin V and not amoxicillin is the first choice preparation in acute otitis].</title>
        <authorList>
            <person name="Kamme C."/>
            <person name="Lundgren K."/>
            <person name="Prellner K."/>
        </authorList>
    </citation>
    <scope>NUCLEOTIDE SEQUENCE [LARGE SCALE GENOMIC DNA]</scope>
    <source>
        <strain evidence="12 13">W1</strain>
    </source>
</reference>
<dbReference type="InterPro" id="IPR020556">
    <property type="entry name" value="Amidase_CS"/>
</dbReference>
<dbReference type="AlphaFoldDB" id="A0A5C8CGK5"/>
<dbReference type="Pfam" id="PF01425">
    <property type="entry name" value="Amidase"/>
    <property type="match status" value="1"/>
</dbReference>
<evidence type="ECO:0000313" key="13">
    <source>
        <dbReference type="Proteomes" id="UP000325116"/>
    </source>
</evidence>
<evidence type="ECO:0000256" key="7">
    <source>
        <dbReference type="ARBA" id="ARBA00022840"/>
    </source>
</evidence>
<comment type="catalytic activity">
    <reaction evidence="9 10">
        <text>L-glutamyl-tRNA(Gln) + L-glutamine + ATP + H2O = L-glutaminyl-tRNA(Gln) + L-glutamate + ADP + phosphate + H(+)</text>
        <dbReference type="Rhea" id="RHEA:17521"/>
        <dbReference type="Rhea" id="RHEA-COMP:9681"/>
        <dbReference type="Rhea" id="RHEA-COMP:9684"/>
        <dbReference type="ChEBI" id="CHEBI:15377"/>
        <dbReference type="ChEBI" id="CHEBI:15378"/>
        <dbReference type="ChEBI" id="CHEBI:29985"/>
        <dbReference type="ChEBI" id="CHEBI:30616"/>
        <dbReference type="ChEBI" id="CHEBI:43474"/>
        <dbReference type="ChEBI" id="CHEBI:58359"/>
        <dbReference type="ChEBI" id="CHEBI:78520"/>
        <dbReference type="ChEBI" id="CHEBI:78521"/>
        <dbReference type="ChEBI" id="CHEBI:456216"/>
        <dbReference type="EC" id="6.3.5.7"/>
    </reaction>
</comment>
<feature type="active site" description="Charge relay system" evidence="10">
    <location>
        <position position="81"/>
    </location>
</feature>
<comment type="function">
    <text evidence="10">Allows the formation of correctly charged Gln-tRNA(Gln) through the transamidation of misacylated Glu-tRNA(Gln) in organisms which lack glutaminyl-tRNA synthetase. The reaction takes place in the presence of glutamine and ATP through an activated gamma-phospho-Glu-tRNA(Gln).</text>
</comment>
<evidence type="ECO:0000256" key="10">
    <source>
        <dbReference type="HAMAP-Rule" id="MF_00120"/>
    </source>
</evidence>
<dbReference type="Proteomes" id="UP000325116">
    <property type="component" value="Unassembled WGS sequence"/>
</dbReference>
<dbReference type="InterPro" id="IPR000120">
    <property type="entry name" value="Amidase"/>
</dbReference>
<keyword evidence="7 10" id="KW-0067">ATP-binding</keyword>
<dbReference type="InterPro" id="IPR036928">
    <property type="entry name" value="AS_sf"/>
</dbReference>
<keyword evidence="12" id="KW-0808">Transferase</keyword>
<sequence>MDLSELTIIQIREKLKNKEINAVDLTSSIIKKIEEDDKREDKINAYLEIFKEDALEQAKKSQERIDKGEDLPLLGVPLCIKDNLCYKNHTMTAASKMLEDYKAPYTAPTVQRLIDNGAIILGRTNMDEFAMGGTTETSNYGITRNPRNRKYVPGGSSGGSASAVAANFSFGALGSDTGGSIRQPASFCGIVGVKPTYGRVPRLGCIAMASSLDQVGPLTKDVKDAALMTKIIAGFDAKESTTLNIPVYDYPSFLDGNIKGMKIGLAKEYYETDLINADVRENIMKAIENLKSKGAEVIDISLPNAKYGSRVYTAVMAVEVASNMGRYDGIRYGYHPKGDFNLDEYYYTSRSVGLAFETRARILFGTLITGKRFFYTHYQHALKVRKLMQIDFDNAFKKVDIIISPSSPVTAGLLGSRDKTDSALSFLADSYTSNINLVGLPAMSVPCGVDKNNMPIGIQFIAKQFDEVSMFKMAYAHELNYQK</sequence>
<evidence type="ECO:0000256" key="3">
    <source>
        <dbReference type="ARBA" id="ARBA00012739"/>
    </source>
</evidence>
<dbReference type="Gene3D" id="3.90.1300.10">
    <property type="entry name" value="Amidase signature (AS) domain"/>
    <property type="match status" value="1"/>
</dbReference>
<protein>
    <recommendedName>
        <fullName evidence="4 10">Glutamyl-tRNA(Gln) amidotransferase subunit A</fullName>
        <shortName evidence="10">Glu-ADT subunit A</shortName>
        <ecNumber evidence="3 10">6.3.5.7</ecNumber>
    </recommendedName>
</protein>
<dbReference type="RefSeq" id="WP_147758353.1">
    <property type="nucleotide sequence ID" value="NZ_SAXT01000004.1"/>
</dbReference>
<dbReference type="SUPFAM" id="SSF75304">
    <property type="entry name" value="Amidase signature (AS) enzymes"/>
    <property type="match status" value="1"/>
</dbReference>
<accession>A0A5C8CGK5</accession>
<dbReference type="GO" id="GO:0006412">
    <property type="term" value="P:translation"/>
    <property type="evidence" value="ECO:0007669"/>
    <property type="project" value="UniProtKB-UniRule"/>
</dbReference>
<dbReference type="GO" id="GO:0005524">
    <property type="term" value="F:ATP binding"/>
    <property type="evidence" value="ECO:0007669"/>
    <property type="project" value="UniProtKB-KW"/>
</dbReference>
<evidence type="ECO:0000313" key="12">
    <source>
        <dbReference type="EMBL" id="TXJ12420.1"/>
    </source>
</evidence>
<feature type="domain" description="Amidase" evidence="11">
    <location>
        <begin position="25"/>
        <end position="468"/>
    </location>
</feature>
<comment type="similarity">
    <text evidence="1 10">Belongs to the amidase family. GatA subfamily.</text>
</comment>
<dbReference type="InterPro" id="IPR023631">
    <property type="entry name" value="Amidase_dom"/>
</dbReference>
<name>A0A5C8CGK5_9SPIR</name>
<dbReference type="PROSITE" id="PS00571">
    <property type="entry name" value="AMIDASES"/>
    <property type="match status" value="1"/>
</dbReference>
<gene>
    <name evidence="10 12" type="primary">gatA</name>
    <name evidence="12" type="ORF">EPJ80_06450</name>
</gene>
<dbReference type="PANTHER" id="PTHR11895">
    <property type="entry name" value="TRANSAMIDASE"/>
    <property type="match status" value="1"/>
</dbReference>
<evidence type="ECO:0000256" key="1">
    <source>
        <dbReference type="ARBA" id="ARBA00008069"/>
    </source>
</evidence>
<dbReference type="EC" id="6.3.5.7" evidence="3 10"/>
<dbReference type="NCBIfam" id="TIGR00132">
    <property type="entry name" value="gatA"/>
    <property type="match status" value="1"/>
</dbReference>
<dbReference type="InterPro" id="IPR004412">
    <property type="entry name" value="GatA"/>
</dbReference>
<dbReference type="GO" id="GO:0030956">
    <property type="term" value="C:glutamyl-tRNA(Gln) amidotransferase complex"/>
    <property type="evidence" value="ECO:0007669"/>
    <property type="project" value="InterPro"/>
</dbReference>
<keyword evidence="5 10" id="KW-0436">Ligase</keyword>
<evidence type="ECO:0000256" key="5">
    <source>
        <dbReference type="ARBA" id="ARBA00022598"/>
    </source>
</evidence>
<keyword evidence="8 10" id="KW-0648">Protein biosynthesis</keyword>
<evidence type="ECO:0000256" key="9">
    <source>
        <dbReference type="ARBA" id="ARBA00047407"/>
    </source>
</evidence>
<evidence type="ECO:0000256" key="6">
    <source>
        <dbReference type="ARBA" id="ARBA00022741"/>
    </source>
</evidence>
<comment type="caution">
    <text evidence="12">The sequence shown here is derived from an EMBL/GenBank/DDBJ whole genome shotgun (WGS) entry which is preliminary data.</text>
</comment>
<dbReference type="GO" id="GO:0050567">
    <property type="term" value="F:glutaminyl-tRNA synthase (glutamine-hydrolyzing) activity"/>
    <property type="evidence" value="ECO:0007669"/>
    <property type="project" value="UniProtKB-UniRule"/>
</dbReference>
<organism evidence="12 13">
    <name type="scientific">Brachyspira aalborgi</name>
    <dbReference type="NCBI Taxonomy" id="29522"/>
    <lineage>
        <taxon>Bacteria</taxon>
        <taxon>Pseudomonadati</taxon>
        <taxon>Spirochaetota</taxon>
        <taxon>Spirochaetia</taxon>
        <taxon>Brachyspirales</taxon>
        <taxon>Brachyspiraceae</taxon>
        <taxon>Brachyspira</taxon>
    </lineage>
</organism>
<feature type="active site" description="Acyl-ester intermediate" evidence="10">
    <location>
        <position position="180"/>
    </location>
</feature>
<dbReference type="GO" id="GO:0016740">
    <property type="term" value="F:transferase activity"/>
    <property type="evidence" value="ECO:0007669"/>
    <property type="project" value="UniProtKB-KW"/>
</dbReference>